<name>A0A9P8T6I5_9ASCO</name>
<keyword evidence="2" id="KW-1185">Reference proteome</keyword>
<dbReference type="AlphaFoldDB" id="A0A9P8T6I5"/>
<proteinExistence type="predicted"/>
<sequence>MDLLFDQNLESLRANKQRRSRSRRVVHDGSDIGVLDLVEWVQSVDSVFKDLVENKADSGTSAQLVRRDVFGLTVQNSSVVVAEVGDHAEHDRARRLCHLRPQSSEFLLVFLQCGLDSGLDLWQSCSDMVEQNGVQLLGQVWRTAVVSLAAIGWVVLEESSFVVQSLSDGLVVLNILLSSINDRDVSGPQWDDSACQNVNNVGSLVHQIDLGQNTNGSESFRVDLSGQLQTVTIGQILIGSIDGQNDRVWFRNELHDHLTNLFLNILRLVSNRNFGQSRQINKRQGQNVWRIDPQIDRNRANTRVFSRLCFGLSHDLLTDVVKVVELLAR</sequence>
<gene>
    <name evidence="1" type="ORF">OGAPHI_002779</name>
</gene>
<accession>A0A9P8T6I5</accession>
<dbReference type="Proteomes" id="UP000769157">
    <property type="component" value="Unassembled WGS sequence"/>
</dbReference>
<dbReference type="EMBL" id="JAEUBE010000183">
    <property type="protein sequence ID" value="KAH3667130.1"/>
    <property type="molecule type" value="Genomic_DNA"/>
</dbReference>
<dbReference type="GeneID" id="70234746"/>
<protein>
    <submittedName>
        <fullName evidence="1">Uncharacterized protein</fullName>
    </submittedName>
</protein>
<reference evidence="1" key="2">
    <citation type="submission" date="2021-01" db="EMBL/GenBank/DDBJ databases">
        <authorList>
            <person name="Schikora-Tamarit M.A."/>
        </authorList>
    </citation>
    <scope>NUCLEOTIDE SEQUENCE</scope>
    <source>
        <strain evidence="1">CBS6075</strain>
    </source>
</reference>
<comment type="caution">
    <text evidence="1">The sequence shown here is derived from an EMBL/GenBank/DDBJ whole genome shotgun (WGS) entry which is preliminary data.</text>
</comment>
<evidence type="ECO:0000313" key="1">
    <source>
        <dbReference type="EMBL" id="KAH3667130.1"/>
    </source>
</evidence>
<evidence type="ECO:0000313" key="2">
    <source>
        <dbReference type="Proteomes" id="UP000769157"/>
    </source>
</evidence>
<organism evidence="1 2">
    <name type="scientific">Ogataea philodendri</name>
    <dbReference type="NCBI Taxonomy" id="1378263"/>
    <lineage>
        <taxon>Eukaryota</taxon>
        <taxon>Fungi</taxon>
        <taxon>Dikarya</taxon>
        <taxon>Ascomycota</taxon>
        <taxon>Saccharomycotina</taxon>
        <taxon>Pichiomycetes</taxon>
        <taxon>Pichiales</taxon>
        <taxon>Pichiaceae</taxon>
        <taxon>Ogataea</taxon>
    </lineage>
</organism>
<reference evidence="1" key="1">
    <citation type="journal article" date="2021" name="Open Biol.">
        <title>Shared evolutionary footprints suggest mitochondrial oxidative damage underlies multiple complex I losses in fungi.</title>
        <authorList>
            <person name="Schikora-Tamarit M.A."/>
            <person name="Marcet-Houben M."/>
            <person name="Nosek J."/>
            <person name="Gabaldon T."/>
        </authorList>
    </citation>
    <scope>NUCLEOTIDE SEQUENCE</scope>
    <source>
        <strain evidence="1">CBS6075</strain>
    </source>
</reference>
<dbReference type="RefSeq" id="XP_046061942.1">
    <property type="nucleotide sequence ID" value="XM_046203686.1"/>
</dbReference>